<dbReference type="InterPro" id="IPR051784">
    <property type="entry name" value="Nod_factor_ABC_transporter"/>
</dbReference>
<keyword evidence="2 6" id="KW-0812">Transmembrane</keyword>
<evidence type="ECO:0000313" key="9">
    <source>
        <dbReference type="Proteomes" id="UP000217103"/>
    </source>
</evidence>
<reference evidence="8 9" key="1">
    <citation type="submission" date="2016-10" db="EMBL/GenBank/DDBJ databases">
        <authorList>
            <person name="de Groot N.N."/>
        </authorList>
    </citation>
    <scope>NUCLEOTIDE SEQUENCE [LARGE SCALE GENOMIC DNA]</scope>
    <source>
        <strain evidence="8 9">DSM 43794</strain>
    </source>
</reference>
<dbReference type="GO" id="GO:0043190">
    <property type="term" value="C:ATP-binding cassette (ABC) transporter complex"/>
    <property type="evidence" value="ECO:0007669"/>
    <property type="project" value="InterPro"/>
</dbReference>
<feature type="transmembrane region" description="Helical" evidence="6">
    <location>
        <begin position="224"/>
        <end position="242"/>
    </location>
</feature>
<dbReference type="Proteomes" id="UP000217103">
    <property type="component" value="Unassembled WGS sequence"/>
</dbReference>
<organism evidence="8 9">
    <name type="scientific">Thermostaphylospora chromogena</name>
    <dbReference type="NCBI Taxonomy" id="35622"/>
    <lineage>
        <taxon>Bacteria</taxon>
        <taxon>Bacillati</taxon>
        <taxon>Actinomycetota</taxon>
        <taxon>Actinomycetes</taxon>
        <taxon>Streptosporangiales</taxon>
        <taxon>Thermomonosporaceae</taxon>
        <taxon>Thermostaphylospora</taxon>
    </lineage>
</organism>
<protein>
    <recommendedName>
        <fullName evidence="6">Transport permease protein</fullName>
    </recommendedName>
</protein>
<keyword evidence="4 6" id="KW-0472">Membrane</keyword>
<evidence type="ECO:0000256" key="3">
    <source>
        <dbReference type="ARBA" id="ARBA00022989"/>
    </source>
</evidence>
<dbReference type="GO" id="GO:0140359">
    <property type="term" value="F:ABC-type transporter activity"/>
    <property type="evidence" value="ECO:0007669"/>
    <property type="project" value="InterPro"/>
</dbReference>
<keyword evidence="3 6" id="KW-1133">Transmembrane helix</keyword>
<evidence type="ECO:0000259" key="7">
    <source>
        <dbReference type="PROSITE" id="PS51012"/>
    </source>
</evidence>
<dbReference type="PIRSF" id="PIRSF006648">
    <property type="entry name" value="DrrB"/>
    <property type="match status" value="1"/>
</dbReference>
<feature type="transmembrane region" description="Helical" evidence="6">
    <location>
        <begin position="165"/>
        <end position="185"/>
    </location>
</feature>
<dbReference type="InterPro" id="IPR013525">
    <property type="entry name" value="ABC2_TM"/>
</dbReference>
<keyword evidence="6" id="KW-1003">Cell membrane</keyword>
<comment type="subcellular location">
    <subcellularLocation>
        <location evidence="6">Cell membrane</location>
        <topology evidence="6">Multi-pass membrane protein</topology>
    </subcellularLocation>
    <subcellularLocation>
        <location evidence="1">Membrane</location>
        <topology evidence="1">Multi-pass membrane protein</topology>
    </subcellularLocation>
</comment>
<keyword evidence="5" id="KW-0046">Antibiotic resistance</keyword>
<dbReference type="OrthoDB" id="9255971at2"/>
<feature type="transmembrane region" description="Helical" evidence="6">
    <location>
        <begin position="108"/>
        <end position="127"/>
    </location>
</feature>
<sequence length="250" mass="26280">MRLLTHTGIVFAREIAPELRAPAGMVFGMIQPFVFLLLFGPLLSGMPGMGGSVWQWFVPGILIMQSLYGPASAGYYLLVEGTSGSLERMLVTPLSRSAMLIGRALKEIVTLLVQASIIVLALLPFGFRPHPVGAVTGLMVLVVLGIGLGGLSFALAIAARRSPSLFWGVQQTALFPMMLLSGVFLPMDDAPAVLRALSAVNPLTHVVEAERALFNGHLIGGTPLAGALTAVGVAVVGLLVGIRSMRRASL</sequence>
<evidence type="ECO:0000256" key="6">
    <source>
        <dbReference type="RuleBase" id="RU361157"/>
    </source>
</evidence>
<proteinExistence type="inferred from homology"/>
<dbReference type="Pfam" id="PF01061">
    <property type="entry name" value="ABC2_membrane"/>
    <property type="match status" value="1"/>
</dbReference>
<comment type="similarity">
    <text evidence="6">Belongs to the ABC-2 integral membrane protein family.</text>
</comment>
<dbReference type="STRING" id="35622.SAMN04489764_2658"/>
<dbReference type="PANTHER" id="PTHR43229:SF2">
    <property type="entry name" value="NODULATION PROTEIN J"/>
    <property type="match status" value="1"/>
</dbReference>
<evidence type="ECO:0000256" key="5">
    <source>
        <dbReference type="ARBA" id="ARBA00023251"/>
    </source>
</evidence>
<dbReference type="GO" id="GO:0046677">
    <property type="term" value="P:response to antibiotic"/>
    <property type="evidence" value="ECO:0007669"/>
    <property type="project" value="UniProtKB-KW"/>
</dbReference>
<dbReference type="EMBL" id="FNKK01000002">
    <property type="protein sequence ID" value="SDQ92931.1"/>
    <property type="molecule type" value="Genomic_DNA"/>
</dbReference>
<evidence type="ECO:0000313" key="8">
    <source>
        <dbReference type="EMBL" id="SDQ92931.1"/>
    </source>
</evidence>
<name>A0A1H1EW33_9ACTN</name>
<evidence type="ECO:0000256" key="1">
    <source>
        <dbReference type="ARBA" id="ARBA00004141"/>
    </source>
</evidence>
<feature type="transmembrane region" description="Helical" evidence="6">
    <location>
        <begin position="133"/>
        <end position="158"/>
    </location>
</feature>
<dbReference type="InterPro" id="IPR000412">
    <property type="entry name" value="ABC_2_transport"/>
</dbReference>
<feature type="domain" description="ABC transmembrane type-2" evidence="7">
    <location>
        <begin position="23"/>
        <end position="248"/>
    </location>
</feature>
<keyword evidence="6" id="KW-0813">Transport</keyword>
<feature type="transmembrane region" description="Helical" evidence="6">
    <location>
        <begin position="21"/>
        <end position="44"/>
    </location>
</feature>
<dbReference type="PRINTS" id="PR00164">
    <property type="entry name" value="ABC2TRNSPORT"/>
</dbReference>
<accession>A0A1H1EW33</accession>
<gene>
    <name evidence="8" type="ORF">SAMN04489764_2658</name>
</gene>
<dbReference type="InterPro" id="IPR047817">
    <property type="entry name" value="ABC2_TM_bact-type"/>
</dbReference>
<evidence type="ECO:0000256" key="4">
    <source>
        <dbReference type="ARBA" id="ARBA00023136"/>
    </source>
</evidence>
<evidence type="ECO:0000256" key="2">
    <source>
        <dbReference type="ARBA" id="ARBA00022692"/>
    </source>
</evidence>
<feature type="transmembrane region" description="Helical" evidence="6">
    <location>
        <begin position="56"/>
        <end position="79"/>
    </location>
</feature>
<dbReference type="AlphaFoldDB" id="A0A1H1EW33"/>
<dbReference type="PROSITE" id="PS51012">
    <property type="entry name" value="ABC_TM2"/>
    <property type="match status" value="1"/>
</dbReference>
<dbReference type="RefSeq" id="WP_093259311.1">
    <property type="nucleotide sequence ID" value="NZ_FNKK01000002.1"/>
</dbReference>
<keyword evidence="9" id="KW-1185">Reference proteome</keyword>
<dbReference type="PANTHER" id="PTHR43229">
    <property type="entry name" value="NODULATION PROTEIN J"/>
    <property type="match status" value="1"/>
</dbReference>